<sequence>MIRFPAAEAPVRIQVMSDSNLVGREPDNAPATTAGKSRSREVKPGHLEVGEFTSSVIGAASPFGTSAFPVPVKSVHYEHTPPVPTRHLEDERH</sequence>
<keyword evidence="3" id="KW-1185">Reference proteome</keyword>
<accession>A0A2T0UMW2</accession>
<reference evidence="2 3" key="1">
    <citation type="submission" date="2018-03" db="EMBL/GenBank/DDBJ databases">
        <title>Genomic Encyclopedia of Type Strains, Phase III (KMG-III): the genomes of soil and plant-associated and newly described type strains.</title>
        <authorList>
            <person name="Whitman W."/>
        </authorList>
    </citation>
    <scope>NUCLEOTIDE SEQUENCE [LARGE SCALE GENOMIC DNA]</scope>
    <source>
        <strain evidence="2 3">CGMCC 4.7067</strain>
    </source>
</reference>
<evidence type="ECO:0000313" key="2">
    <source>
        <dbReference type="EMBL" id="PRY59250.1"/>
    </source>
</evidence>
<protein>
    <submittedName>
        <fullName evidence="2">Uncharacterized protein</fullName>
    </submittedName>
</protein>
<comment type="caution">
    <text evidence="2">The sequence shown here is derived from an EMBL/GenBank/DDBJ whole genome shotgun (WGS) entry which is preliminary data.</text>
</comment>
<evidence type="ECO:0000313" key="3">
    <source>
        <dbReference type="Proteomes" id="UP000238176"/>
    </source>
</evidence>
<feature type="region of interest" description="Disordered" evidence="1">
    <location>
        <begin position="18"/>
        <end position="44"/>
    </location>
</feature>
<dbReference type="EMBL" id="PVTJ01000004">
    <property type="protein sequence ID" value="PRY59250.1"/>
    <property type="molecule type" value="Genomic_DNA"/>
</dbReference>
<name>A0A2T0UMW2_9ACTN</name>
<dbReference type="AlphaFoldDB" id="A0A2T0UMW2"/>
<dbReference type="Proteomes" id="UP000238176">
    <property type="component" value="Unassembled WGS sequence"/>
</dbReference>
<proteinExistence type="predicted"/>
<organism evidence="2 3">
    <name type="scientific">Glycomyces artemisiae</name>
    <dbReference type="NCBI Taxonomy" id="1076443"/>
    <lineage>
        <taxon>Bacteria</taxon>
        <taxon>Bacillati</taxon>
        <taxon>Actinomycetota</taxon>
        <taxon>Actinomycetes</taxon>
        <taxon>Glycomycetales</taxon>
        <taxon>Glycomycetaceae</taxon>
        <taxon>Glycomyces</taxon>
    </lineage>
</organism>
<evidence type="ECO:0000256" key="1">
    <source>
        <dbReference type="SAM" id="MobiDB-lite"/>
    </source>
</evidence>
<gene>
    <name evidence="2" type="ORF">B0I28_104411</name>
</gene>